<name>A0A0U0ZML0_9MYCO</name>
<proteinExistence type="predicted"/>
<organism evidence="2 3">
    <name type="scientific">Mycobacteroides abscessus</name>
    <dbReference type="NCBI Taxonomy" id="36809"/>
    <lineage>
        <taxon>Bacteria</taxon>
        <taxon>Bacillati</taxon>
        <taxon>Actinomycetota</taxon>
        <taxon>Actinomycetes</taxon>
        <taxon>Mycobacteriales</taxon>
        <taxon>Mycobacteriaceae</taxon>
        <taxon>Mycobacteroides</taxon>
    </lineage>
</organism>
<feature type="compositionally biased region" description="Basic and acidic residues" evidence="1">
    <location>
        <begin position="1"/>
        <end position="10"/>
    </location>
</feature>
<accession>A0A0U0ZML0</accession>
<reference evidence="2 3" key="1">
    <citation type="submission" date="2015-03" db="EMBL/GenBank/DDBJ databases">
        <authorList>
            <person name="Murphy D."/>
        </authorList>
    </citation>
    <scope>NUCLEOTIDE SEQUENCE [LARGE SCALE GENOMIC DNA]</scope>
    <source>
        <strain evidence="2 3">PAP088</strain>
    </source>
</reference>
<evidence type="ECO:0000256" key="1">
    <source>
        <dbReference type="SAM" id="MobiDB-lite"/>
    </source>
</evidence>
<feature type="region of interest" description="Disordered" evidence="1">
    <location>
        <begin position="1"/>
        <end position="35"/>
    </location>
</feature>
<protein>
    <submittedName>
        <fullName evidence="2">Uncharacterized protein</fullName>
    </submittedName>
</protein>
<dbReference type="Proteomes" id="UP000045782">
    <property type="component" value="Unassembled WGS sequence"/>
</dbReference>
<dbReference type="EMBL" id="CSWP01000003">
    <property type="protein sequence ID" value="CPV46458.1"/>
    <property type="molecule type" value="Genomic_DNA"/>
</dbReference>
<dbReference type="AlphaFoldDB" id="A0A0U0ZML0"/>
<evidence type="ECO:0000313" key="3">
    <source>
        <dbReference type="Proteomes" id="UP000045782"/>
    </source>
</evidence>
<dbReference type="RefSeq" id="WP_005099613.1">
    <property type="nucleotide sequence ID" value="NZ_CP014959.1"/>
</dbReference>
<evidence type="ECO:0000313" key="2">
    <source>
        <dbReference type="EMBL" id="CPV46458.1"/>
    </source>
</evidence>
<gene>
    <name evidence="2" type="ORF">ERS075579_01759</name>
</gene>
<sequence length="83" mass="8978">MLGVETDERGISAGFATTTPAPGFQPEGPTPARRRFIGRNSYKDRIAQIITLGQVGPYQIHIGWRGQTEFVFDQSGALVSAKG</sequence>